<name>A0A1Q9EYY7_SYMMI</name>
<proteinExistence type="predicted"/>
<keyword evidence="1" id="KW-0732">Signal</keyword>
<protein>
    <recommendedName>
        <fullName evidence="4">Methyltransferase domain-containing protein</fullName>
    </recommendedName>
</protein>
<dbReference type="SUPFAM" id="SSF53335">
    <property type="entry name" value="S-adenosyl-L-methionine-dependent methyltransferases"/>
    <property type="match status" value="1"/>
</dbReference>
<dbReference type="OrthoDB" id="408717at2759"/>
<evidence type="ECO:0000313" key="2">
    <source>
        <dbReference type="EMBL" id="OLQ12660.1"/>
    </source>
</evidence>
<keyword evidence="3" id="KW-1185">Reference proteome</keyword>
<accession>A0A1Q9EYY7</accession>
<dbReference type="InterPro" id="IPR029063">
    <property type="entry name" value="SAM-dependent_MTases_sf"/>
</dbReference>
<feature type="chain" id="PRO_5012254905" description="Methyltransferase domain-containing protein" evidence="1">
    <location>
        <begin position="24"/>
        <end position="309"/>
    </location>
</feature>
<organism evidence="2 3">
    <name type="scientific">Symbiodinium microadriaticum</name>
    <name type="common">Dinoflagellate</name>
    <name type="synonym">Zooxanthella microadriatica</name>
    <dbReference type="NCBI Taxonomy" id="2951"/>
    <lineage>
        <taxon>Eukaryota</taxon>
        <taxon>Sar</taxon>
        <taxon>Alveolata</taxon>
        <taxon>Dinophyceae</taxon>
        <taxon>Suessiales</taxon>
        <taxon>Symbiodiniaceae</taxon>
        <taxon>Symbiodinium</taxon>
    </lineage>
</organism>
<gene>
    <name evidence="2" type="ORF">AK812_SmicGene3398</name>
</gene>
<dbReference type="EMBL" id="LSRX01000039">
    <property type="protein sequence ID" value="OLQ12660.1"/>
    <property type="molecule type" value="Genomic_DNA"/>
</dbReference>
<dbReference type="Proteomes" id="UP000186817">
    <property type="component" value="Unassembled WGS sequence"/>
</dbReference>
<reference evidence="2 3" key="1">
    <citation type="submission" date="2016-02" db="EMBL/GenBank/DDBJ databases">
        <title>Genome analysis of coral dinoflagellate symbionts highlights evolutionary adaptations to a symbiotic lifestyle.</title>
        <authorList>
            <person name="Aranda M."/>
            <person name="Li Y."/>
            <person name="Liew Y.J."/>
            <person name="Baumgarten S."/>
            <person name="Simakov O."/>
            <person name="Wilson M."/>
            <person name="Piel J."/>
            <person name="Ashoor H."/>
            <person name="Bougouffa S."/>
            <person name="Bajic V.B."/>
            <person name="Ryu T."/>
            <person name="Ravasi T."/>
            <person name="Bayer T."/>
            <person name="Micklem G."/>
            <person name="Kim H."/>
            <person name="Bhak J."/>
            <person name="Lajeunesse T.C."/>
            <person name="Voolstra C.R."/>
        </authorList>
    </citation>
    <scope>NUCLEOTIDE SEQUENCE [LARGE SCALE GENOMIC DNA]</scope>
    <source>
        <strain evidence="2 3">CCMP2467</strain>
    </source>
</reference>
<comment type="caution">
    <text evidence="2">The sequence shown here is derived from an EMBL/GenBank/DDBJ whole genome shotgun (WGS) entry which is preliminary data.</text>
</comment>
<evidence type="ECO:0000313" key="3">
    <source>
        <dbReference type="Proteomes" id="UP000186817"/>
    </source>
</evidence>
<dbReference type="AlphaFoldDB" id="A0A1Q9EYY7"/>
<evidence type="ECO:0008006" key="4">
    <source>
        <dbReference type="Google" id="ProtNLM"/>
    </source>
</evidence>
<evidence type="ECO:0000256" key="1">
    <source>
        <dbReference type="SAM" id="SignalP"/>
    </source>
</evidence>
<feature type="signal peptide" evidence="1">
    <location>
        <begin position="1"/>
        <end position="23"/>
    </location>
</feature>
<sequence>MLRDWRVCLLSLWLWLDAPCLDGKLSRETLEMGLTTVKFKEDIINLFTSKKYATRAALDIGAGTGFTTAALAVNFAVVVAIEKYWDLANEFDCYHLESNRLLRKDGSEITNIVRLHMDTLLPFAFANLVDQNFSAVVIDAQHDFESIARETFHVLRDIPCCVETIVYHDYCFEDVFQTILWFELSGLLTFQKFMGEPSNSPNCKSVGENLERAEGVAMKVNRRPLKEFHEKVEEAFRGAFTLGGSLEKRLNGTQWLLLSPHSSIGILTIHSRPRLSHLSVLRPKLTPGLAKDLDHLLHVDESLAKRIPS</sequence>